<accession>A0A820HCN9</accession>
<organism evidence="1 2">
    <name type="scientific">Rotaria socialis</name>
    <dbReference type="NCBI Taxonomy" id="392032"/>
    <lineage>
        <taxon>Eukaryota</taxon>
        <taxon>Metazoa</taxon>
        <taxon>Spiralia</taxon>
        <taxon>Gnathifera</taxon>
        <taxon>Rotifera</taxon>
        <taxon>Eurotatoria</taxon>
        <taxon>Bdelloidea</taxon>
        <taxon>Philodinida</taxon>
        <taxon>Philodinidae</taxon>
        <taxon>Rotaria</taxon>
    </lineage>
</organism>
<name>A0A820HCN9_9BILA</name>
<evidence type="ECO:0000313" key="2">
    <source>
        <dbReference type="Proteomes" id="UP000663851"/>
    </source>
</evidence>
<dbReference type="EMBL" id="CAJOBO010000785">
    <property type="protein sequence ID" value="CAF4289135.1"/>
    <property type="molecule type" value="Genomic_DNA"/>
</dbReference>
<proteinExistence type="predicted"/>
<comment type="caution">
    <text evidence="1">The sequence shown here is derived from an EMBL/GenBank/DDBJ whole genome shotgun (WGS) entry which is preliminary data.</text>
</comment>
<evidence type="ECO:0000313" key="1">
    <source>
        <dbReference type="EMBL" id="CAF4289135.1"/>
    </source>
</evidence>
<dbReference type="Proteomes" id="UP000663851">
    <property type="component" value="Unassembled WGS sequence"/>
</dbReference>
<reference evidence="1" key="1">
    <citation type="submission" date="2021-02" db="EMBL/GenBank/DDBJ databases">
        <authorList>
            <person name="Nowell W R."/>
        </authorList>
    </citation>
    <scope>NUCLEOTIDE SEQUENCE</scope>
</reference>
<protein>
    <submittedName>
        <fullName evidence="1">Uncharacterized protein</fullName>
    </submittedName>
</protein>
<dbReference type="AlphaFoldDB" id="A0A820HCN9"/>
<gene>
    <name evidence="1" type="ORF">HFQ381_LOCUS12793</name>
</gene>
<feature type="non-terminal residue" evidence="1">
    <location>
        <position position="1"/>
    </location>
</feature>
<sequence length="71" mass="7910">MVLRHADSGLPFFQSCRVQYSGYRGRATRICGQNSSSSSHGRESWSLPVPKAVEVDVWMQFLGLFKCGNEG</sequence>